<reference evidence="4 5" key="1">
    <citation type="submission" date="2016-05" db="EMBL/GenBank/DDBJ databases">
        <authorList>
            <person name="Naeem Raeece"/>
        </authorList>
    </citation>
    <scope>NUCLEOTIDE SEQUENCE [LARGE SCALE GENOMIC DNA]</scope>
</reference>
<reference evidence="3" key="2">
    <citation type="submission" date="2016-05" db="EMBL/GenBank/DDBJ databases">
        <authorList>
            <person name="Lavstsen T."/>
            <person name="Jespersen J.S."/>
        </authorList>
    </citation>
    <scope>NUCLEOTIDE SEQUENCE [LARGE SCALE GENOMIC DNA]</scope>
</reference>
<dbReference type="InterPro" id="IPR008780">
    <property type="entry name" value="Plasmodium_Vir"/>
</dbReference>
<evidence type="ECO:0000256" key="1">
    <source>
        <dbReference type="SAM" id="MobiDB-lite"/>
    </source>
</evidence>
<dbReference type="Proteomes" id="UP000078546">
    <property type="component" value="Unassembled WGS sequence"/>
</dbReference>
<name>A0A1A8X8K9_PLAOA</name>
<dbReference type="Proteomes" id="UP000078560">
    <property type="component" value="Unassembled WGS sequence"/>
</dbReference>
<accession>A0A1A8X8K9</accession>
<dbReference type="EMBL" id="FLQU01001960">
    <property type="protein sequence ID" value="SBS95180.1"/>
    <property type="molecule type" value="Genomic_DNA"/>
</dbReference>
<dbReference type="EMBL" id="FLQV01001740">
    <property type="protein sequence ID" value="SBT00154.1"/>
    <property type="molecule type" value="Genomic_DNA"/>
</dbReference>
<proteinExistence type="predicted"/>
<gene>
    <name evidence="3" type="ORF">POVCU1_057950</name>
    <name evidence="2" type="ORF">POVCU2_0093780</name>
</gene>
<evidence type="ECO:0000313" key="4">
    <source>
        <dbReference type="Proteomes" id="UP000078546"/>
    </source>
</evidence>
<evidence type="ECO:0000313" key="2">
    <source>
        <dbReference type="EMBL" id="SBS95180.1"/>
    </source>
</evidence>
<dbReference type="AlphaFoldDB" id="A0A1A8X8K9"/>
<feature type="region of interest" description="Disordered" evidence="1">
    <location>
        <begin position="234"/>
        <end position="263"/>
    </location>
</feature>
<dbReference type="Pfam" id="PF05795">
    <property type="entry name" value="Plasmodium_Vir"/>
    <property type="match status" value="1"/>
</dbReference>
<protein>
    <submittedName>
        <fullName evidence="3">PIR Superfamily Protein</fullName>
    </submittedName>
</protein>
<sequence length="346" mass="39800">MEPEYDDIPSLTSIRSYNKLDNDLISKGDYNECSRFNKESGEYSEPHLLCLSLTGNLKNYENLEFFEELNLHKCSYLNLWAHYRLSKLQGEQYSKMSEFIIKHWCESETYYTCNSTEFVLYLGNTEHYIKAKRIYDYALNYYKLKKYDENDVPCTAKEKEYIRKSLELYNDIKEECEDNQHEYKAYCKAYKKIKQIHPNNILLNLQCKKVEAENRPSGEAGKGQDQFGLLQQQQQTFGSQGGRRGDSLQTEPPHGPSADLLLPEVGYSSSSHKAMATTVPILAISSIFLLLYKFTGLGPMARNLLRTKGINGINSHDGLTHELLESTYDGNAHLDQTETCIGYQAI</sequence>
<evidence type="ECO:0000313" key="5">
    <source>
        <dbReference type="Proteomes" id="UP000078560"/>
    </source>
</evidence>
<evidence type="ECO:0000313" key="3">
    <source>
        <dbReference type="EMBL" id="SBT00154.1"/>
    </source>
</evidence>
<organism evidence="3 4">
    <name type="scientific">Plasmodium ovale curtisi</name>
    <dbReference type="NCBI Taxonomy" id="864141"/>
    <lineage>
        <taxon>Eukaryota</taxon>
        <taxon>Sar</taxon>
        <taxon>Alveolata</taxon>
        <taxon>Apicomplexa</taxon>
        <taxon>Aconoidasida</taxon>
        <taxon>Haemosporida</taxon>
        <taxon>Plasmodiidae</taxon>
        <taxon>Plasmodium</taxon>
        <taxon>Plasmodium (Plasmodium)</taxon>
    </lineage>
</organism>